<name>A0A0B6Y6S7_9EUPU</name>
<reference evidence="1" key="1">
    <citation type="submission" date="2014-12" db="EMBL/GenBank/DDBJ databases">
        <title>Insight into the proteome of Arion vulgaris.</title>
        <authorList>
            <person name="Aradska J."/>
            <person name="Bulat T."/>
            <person name="Smidak R."/>
            <person name="Sarate P."/>
            <person name="Gangsoo J."/>
            <person name="Sialana F."/>
            <person name="Bilban M."/>
            <person name="Lubec G."/>
        </authorList>
    </citation>
    <scope>NUCLEOTIDE SEQUENCE</scope>
    <source>
        <tissue evidence="1">Skin</tissue>
    </source>
</reference>
<organism evidence="1">
    <name type="scientific">Arion vulgaris</name>
    <dbReference type="NCBI Taxonomy" id="1028688"/>
    <lineage>
        <taxon>Eukaryota</taxon>
        <taxon>Metazoa</taxon>
        <taxon>Spiralia</taxon>
        <taxon>Lophotrochozoa</taxon>
        <taxon>Mollusca</taxon>
        <taxon>Gastropoda</taxon>
        <taxon>Heterobranchia</taxon>
        <taxon>Euthyneura</taxon>
        <taxon>Panpulmonata</taxon>
        <taxon>Eupulmonata</taxon>
        <taxon>Stylommatophora</taxon>
        <taxon>Helicina</taxon>
        <taxon>Arionoidea</taxon>
        <taxon>Arionidae</taxon>
        <taxon>Arion</taxon>
    </lineage>
</organism>
<dbReference type="EMBL" id="HACG01005163">
    <property type="protein sequence ID" value="CEK52028.1"/>
    <property type="molecule type" value="Transcribed_RNA"/>
</dbReference>
<accession>A0A0B6Y6S7</accession>
<protein>
    <submittedName>
        <fullName evidence="1">Uncharacterized protein</fullName>
    </submittedName>
</protein>
<dbReference type="AlphaFoldDB" id="A0A0B6Y6S7"/>
<proteinExistence type="predicted"/>
<sequence length="50" mass="5353">MSKYLISGSFVTSHPVSAEDKIKVVVSTTIASHAPSHAPSHARLFEVKFG</sequence>
<gene>
    <name evidence="1" type="primary">ORF15239</name>
    <name evidence="2" type="synonym">ORF15246</name>
</gene>
<evidence type="ECO:0000313" key="2">
    <source>
        <dbReference type="EMBL" id="CEK52028.1"/>
    </source>
</evidence>
<dbReference type="EMBL" id="HACG01005162">
    <property type="protein sequence ID" value="CEK52027.1"/>
    <property type="molecule type" value="Transcribed_RNA"/>
</dbReference>
<evidence type="ECO:0000313" key="1">
    <source>
        <dbReference type="EMBL" id="CEK52027.1"/>
    </source>
</evidence>